<sequence length="142" mass="15542">MVQAPPNQVFAVLADGWSYAGWVVGASHIREVDAEWPTLGSRIHHSIGPWPLQVRDVTVVRGVEPGRCLELQAGMWPFGAARVVLTLEPVGTNTTRVVMGEEFVHAPARLLPRVVQEVLLRPRNTEALARLASLAVRKQSPA</sequence>
<dbReference type="AlphaFoldDB" id="A0AAE3G9G1"/>
<keyword evidence="2" id="KW-1185">Reference proteome</keyword>
<organism evidence="1 2">
    <name type="scientific">Goodfellowiella coeruleoviolacea</name>
    <dbReference type="NCBI Taxonomy" id="334858"/>
    <lineage>
        <taxon>Bacteria</taxon>
        <taxon>Bacillati</taxon>
        <taxon>Actinomycetota</taxon>
        <taxon>Actinomycetes</taxon>
        <taxon>Pseudonocardiales</taxon>
        <taxon>Pseudonocardiaceae</taxon>
        <taxon>Goodfellowiella</taxon>
    </lineage>
</organism>
<dbReference type="InterPro" id="IPR023393">
    <property type="entry name" value="START-like_dom_sf"/>
</dbReference>
<gene>
    <name evidence="1" type="ORF">LX83_000966</name>
</gene>
<name>A0AAE3G9G1_9PSEU</name>
<protein>
    <submittedName>
        <fullName evidence="1">Polyketide cyclase / dehydrase and lipid transport</fullName>
    </submittedName>
</protein>
<comment type="caution">
    <text evidence="1">The sequence shown here is derived from an EMBL/GenBank/DDBJ whole genome shotgun (WGS) entry which is preliminary data.</text>
</comment>
<dbReference type="Proteomes" id="UP001206128">
    <property type="component" value="Unassembled WGS sequence"/>
</dbReference>
<accession>A0AAE3G9G1</accession>
<dbReference type="SUPFAM" id="SSF55961">
    <property type="entry name" value="Bet v1-like"/>
    <property type="match status" value="1"/>
</dbReference>
<dbReference type="CDD" id="cd07812">
    <property type="entry name" value="SRPBCC"/>
    <property type="match status" value="1"/>
</dbReference>
<dbReference type="InterPro" id="IPR019587">
    <property type="entry name" value="Polyketide_cyclase/dehydratase"/>
</dbReference>
<proteinExistence type="predicted"/>
<reference evidence="1" key="1">
    <citation type="submission" date="2022-06" db="EMBL/GenBank/DDBJ databases">
        <title>Genomic Encyclopedia of Archaeal and Bacterial Type Strains, Phase II (KMG-II): from individual species to whole genera.</title>
        <authorList>
            <person name="Goeker M."/>
        </authorList>
    </citation>
    <scope>NUCLEOTIDE SEQUENCE</scope>
    <source>
        <strain evidence="1">DSM 43935</strain>
    </source>
</reference>
<dbReference type="Gene3D" id="3.30.530.20">
    <property type="match status" value="1"/>
</dbReference>
<dbReference type="Pfam" id="PF10604">
    <property type="entry name" value="Polyketide_cyc2"/>
    <property type="match status" value="1"/>
</dbReference>
<evidence type="ECO:0000313" key="2">
    <source>
        <dbReference type="Proteomes" id="UP001206128"/>
    </source>
</evidence>
<dbReference type="EMBL" id="JAMTCK010000002">
    <property type="protein sequence ID" value="MCP2164126.1"/>
    <property type="molecule type" value="Genomic_DNA"/>
</dbReference>
<evidence type="ECO:0000313" key="1">
    <source>
        <dbReference type="EMBL" id="MCP2164126.1"/>
    </source>
</evidence>